<gene>
    <name evidence="1" type="ORF">ACFOKC_03650</name>
</gene>
<dbReference type="GeneID" id="69117270"/>
<dbReference type="AlphaFoldDB" id="A0ABD5ND96"/>
<comment type="caution">
    <text evidence="1">The sequence shown here is derived from an EMBL/GenBank/DDBJ whole genome shotgun (WGS) entry which is preliminary data.</text>
</comment>
<proteinExistence type="predicted"/>
<keyword evidence="2" id="KW-1185">Reference proteome</keyword>
<protein>
    <submittedName>
        <fullName evidence="1">Uncharacterized protein</fullName>
    </submittedName>
</protein>
<dbReference type="Proteomes" id="UP001595660">
    <property type="component" value="Unassembled WGS sequence"/>
</dbReference>
<evidence type="ECO:0000313" key="2">
    <source>
        <dbReference type="Proteomes" id="UP001595660"/>
    </source>
</evidence>
<accession>A0ABD5ND96</accession>
<reference evidence="1 2" key="1">
    <citation type="journal article" date="2019" name="Int. J. Syst. Evol. Microbiol.">
        <title>The Global Catalogue of Microorganisms (GCM) 10K type strain sequencing project: providing services to taxonomists for standard genome sequencing and annotation.</title>
        <authorList>
            <consortium name="The Broad Institute Genomics Platform"/>
            <consortium name="The Broad Institute Genome Sequencing Center for Infectious Disease"/>
            <person name="Wu L."/>
            <person name="Ma J."/>
        </authorList>
    </citation>
    <scope>NUCLEOTIDE SEQUENCE [LARGE SCALE GENOMIC DNA]</scope>
    <source>
        <strain evidence="1 2">CGMCC 1.12562</strain>
    </source>
</reference>
<evidence type="ECO:0000313" key="1">
    <source>
        <dbReference type="EMBL" id="MFC3476814.1"/>
    </source>
</evidence>
<dbReference type="InterPro" id="IPR058282">
    <property type="entry name" value="DUF7976"/>
</dbReference>
<dbReference type="Pfam" id="PF25931">
    <property type="entry name" value="DUF7976"/>
    <property type="match status" value="1"/>
</dbReference>
<sequence>MTEFDDHEKRDALREVANELRNEDSEEAERVAAIVHRVSDIYADDEDVDAQHVYLNMRNILEISEQGGIDR</sequence>
<dbReference type="RefSeq" id="WP_232572046.1">
    <property type="nucleotide sequence ID" value="NZ_CP089466.1"/>
</dbReference>
<dbReference type="EMBL" id="JBHRWN010000002">
    <property type="protein sequence ID" value="MFC3476814.1"/>
    <property type="molecule type" value="Genomic_DNA"/>
</dbReference>
<organism evidence="1 2">
    <name type="scientific">Halobacterium litoreum</name>
    <dbReference type="NCBI Taxonomy" id="2039234"/>
    <lineage>
        <taxon>Archaea</taxon>
        <taxon>Methanobacteriati</taxon>
        <taxon>Methanobacteriota</taxon>
        <taxon>Stenosarchaea group</taxon>
        <taxon>Halobacteria</taxon>
        <taxon>Halobacteriales</taxon>
        <taxon>Halobacteriaceae</taxon>
        <taxon>Halobacterium</taxon>
    </lineage>
</organism>
<name>A0ABD5ND96_9EURY</name>